<keyword evidence="8" id="KW-0539">Nucleus</keyword>
<name>T1FX74_HELRO</name>
<dbReference type="PROSITE" id="PS51030">
    <property type="entry name" value="NUCLEAR_REC_DBD_2"/>
    <property type="match status" value="1"/>
</dbReference>
<sequence length="112" mass="12832">MLPPCRVCGEKASGLHYGVNTCEACKAFFRRNLQRGAGYKCLENNKCLILPGKRSSCSACRFNKCLALGMCKEGLCVFCYYYYYYYYYLFLLVIIIANLCSTTDSNYRNVLL</sequence>
<evidence type="ECO:0000256" key="6">
    <source>
        <dbReference type="ARBA" id="ARBA00023163"/>
    </source>
</evidence>
<dbReference type="Proteomes" id="UP000015101">
    <property type="component" value="Unassembled WGS sequence"/>
</dbReference>
<reference evidence="12" key="3">
    <citation type="submission" date="2015-06" db="UniProtKB">
        <authorList>
            <consortium name="EnsemblMetazoa"/>
        </authorList>
    </citation>
    <scope>IDENTIFICATION</scope>
</reference>
<dbReference type="PANTHER" id="PTHR24082:SF473">
    <property type="entry name" value="ECDYSONE-INDUCED PROTEIN 75B, ISOFORM B"/>
    <property type="match status" value="1"/>
</dbReference>
<evidence type="ECO:0000256" key="9">
    <source>
        <dbReference type="SAM" id="Phobius"/>
    </source>
</evidence>
<dbReference type="EnsemblMetazoa" id="HelroT62910">
    <property type="protein sequence ID" value="HelroP62910"/>
    <property type="gene ID" value="HelroG62910"/>
</dbReference>
<evidence type="ECO:0000259" key="10">
    <source>
        <dbReference type="PROSITE" id="PS51030"/>
    </source>
</evidence>
<evidence type="ECO:0000256" key="5">
    <source>
        <dbReference type="ARBA" id="ARBA00023125"/>
    </source>
</evidence>
<dbReference type="InterPro" id="IPR050234">
    <property type="entry name" value="Nuclear_hormone_rcpt_NR1"/>
</dbReference>
<proteinExistence type="predicted"/>
<dbReference type="PROSITE" id="PS00031">
    <property type="entry name" value="NUCLEAR_REC_DBD_1"/>
    <property type="match status" value="1"/>
</dbReference>
<dbReference type="SUPFAM" id="SSF57716">
    <property type="entry name" value="Glucocorticoid receptor-like (DNA-binding domain)"/>
    <property type="match status" value="1"/>
</dbReference>
<keyword evidence="13" id="KW-1185">Reference proteome</keyword>
<evidence type="ECO:0000256" key="1">
    <source>
        <dbReference type="ARBA" id="ARBA00022723"/>
    </source>
</evidence>
<dbReference type="OMA" id="TIKICMI"/>
<dbReference type="GO" id="GO:0008270">
    <property type="term" value="F:zinc ion binding"/>
    <property type="evidence" value="ECO:0007669"/>
    <property type="project" value="UniProtKB-KW"/>
</dbReference>
<feature type="domain" description="Nuclear receptor" evidence="10">
    <location>
        <begin position="2"/>
        <end position="77"/>
    </location>
</feature>
<keyword evidence="6" id="KW-0804">Transcription</keyword>
<accession>T1FX74</accession>
<dbReference type="CTD" id="20213422"/>
<dbReference type="EMBL" id="AMQM01000252">
    <property type="status" value="NOT_ANNOTATED_CDS"/>
    <property type="molecule type" value="Genomic_DNA"/>
</dbReference>
<dbReference type="STRING" id="6412.T1FX74"/>
<reference evidence="13" key="1">
    <citation type="submission" date="2012-12" db="EMBL/GenBank/DDBJ databases">
        <authorList>
            <person name="Hellsten U."/>
            <person name="Grimwood J."/>
            <person name="Chapman J.A."/>
            <person name="Shapiro H."/>
            <person name="Aerts A."/>
            <person name="Otillar R.P."/>
            <person name="Terry A.Y."/>
            <person name="Boore J.L."/>
            <person name="Simakov O."/>
            <person name="Marletaz F."/>
            <person name="Cho S.-J."/>
            <person name="Edsinger-Gonzales E."/>
            <person name="Havlak P."/>
            <person name="Kuo D.-H."/>
            <person name="Larsson T."/>
            <person name="Lv J."/>
            <person name="Arendt D."/>
            <person name="Savage R."/>
            <person name="Osoegawa K."/>
            <person name="de Jong P."/>
            <person name="Lindberg D.R."/>
            <person name="Seaver E.C."/>
            <person name="Weisblat D.A."/>
            <person name="Putnam N.H."/>
            <person name="Grigoriev I.V."/>
            <person name="Rokhsar D.S."/>
        </authorList>
    </citation>
    <scope>NUCLEOTIDE SEQUENCE</scope>
</reference>
<dbReference type="RefSeq" id="XP_009009574.1">
    <property type="nucleotide sequence ID" value="XM_009011326.1"/>
</dbReference>
<dbReference type="AlphaFoldDB" id="T1FX74"/>
<keyword evidence="1" id="KW-0479">Metal-binding</keyword>
<keyword evidence="9" id="KW-0812">Transmembrane</keyword>
<evidence type="ECO:0000256" key="4">
    <source>
        <dbReference type="ARBA" id="ARBA00023015"/>
    </source>
</evidence>
<keyword evidence="9" id="KW-1133">Transmembrane helix</keyword>
<dbReference type="GeneID" id="20213422"/>
<organism evidence="12 13">
    <name type="scientific">Helobdella robusta</name>
    <name type="common">Californian leech</name>
    <dbReference type="NCBI Taxonomy" id="6412"/>
    <lineage>
        <taxon>Eukaryota</taxon>
        <taxon>Metazoa</taxon>
        <taxon>Spiralia</taxon>
        <taxon>Lophotrochozoa</taxon>
        <taxon>Annelida</taxon>
        <taxon>Clitellata</taxon>
        <taxon>Hirudinea</taxon>
        <taxon>Rhynchobdellida</taxon>
        <taxon>Glossiphoniidae</taxon>
        <taxon>Helobdella</taxon>
    </lineage>
</organism>
<dbReference type="PRINTS" id="PR00047">
    <property type="entry name" value="STROIDFINGER"/>
</dbReference>
<keyword evidence="5" id="KW-0238">DNA-binding</keyword>
<dbReference type="EMBL" id="KB095811">
    <property type="protein sequence ID" value="ESO12854.1"/>
    <property type="molecule type" value="Genomic_DNA"/>
</dbReference>
<dbReference type="InParanoid" id="T1FX74"/>
<dbReference type="PANTHER" id="PTHR24082">
    <property type="entry name" value="NUCLEAR HORMONE RECEPTOR"/>
    <property type="match status" value="1"/>
</dbReference>
<dbReference type="Gene3D" id="3.30.50.10">
    <property type="entry name" value="Erythroid Transcription Factor GATA-1, subunit A"/>
    <property type="match status" value="1"/>
</dbReference>
<protein>
    <recommendedName>
        <fullName evidence="10">Nuclear receptor domain-containing protein</fullName>
    </recommendedName>
</protein>
<feature type="transmembrane region" description="Helical" evidence="9">
    <location>
        <begin position="80"/>
        <end position="100"/>
    </location>
</feature>
<reference evidence="11 13" key="2">
    <citation type="journal article" date="2013" name="Nature">
        <title>Insights into bilaterian evolution from three spiralian genomes.</title>
        <authorList>
            <person name="Simakov O."/>
            <person name="Marletaz F."/>
            <person name="Cho S.J."/>
            <person name="Edsinger-Gonzales E."/>
            <person name="Havlak P."/>
            <person name="Hellsten U."/>
            <person name="Kuo D.H."/>
            <person name="Larsson T."/>
            <person name="Lv J."/>
            <person name="Arendt D."/>
            <person name="Savage R."/>
            <person name="Osoegawa K."/>
            <person name="de Jong P."/>
            <person name="Grimwood J."/>
            <person name="Chapman J.A."/>
            <person name="Shapiro H."/>
            <person name="Aerts A."/>
            <person name="Otillar R.P."/>
            <person name="Terry A.Y."/>
            <person name="Boore J.L."/>
            <person name="Grigoriev I.V."/>
            <person name="Lindberg D.R."/>
            <person name="Seaver E.C."/>
            <person name="Weisblat D.A."/>
            <person name="Putnam N.H."/>
            <person name="Rokhsar D.S."/>
        </authorList>
    </citation>
    <scope>NUCLEOTIDE SEQUENCE</scope>
</reference>
<evidence type="ECO:0000256" key="3">
    <source>
        <dbReference type="ARBA" id="ARBA00022833"/>
    </source>
</evidence>
<keyword evidence="7" id="KW-0675">Receptor</keyword>
<dbReference type="InterPro" id="IPR013088">
    <property type="entry name" value="Znf_NHR/GATA"/>
</dbReference>
<evidence type="ECO:0000313" key="12">
    <source>
        <dbReference type="EnsemblMetazoa" id="HelroP62910"/>
    </source>
</evidence>
<gene>
    <name evidence="12" type="primary">20213422</name>
    <name evidence="11" type="ORF">HELRODRAFT_62910</name>
</gene>
<evidence type="ECO:0000256" key="8">
    <source>
        <dbReference type="ARBA" id="ARBA00023242"/>
    </source>
</evidence>
<dbReference type="KEGG" id="hro:HELRODRAFT_62910"/>
<keyword evidence="4" id="KW-0805">Transcription regulation</keyword>
<dbReference type="OrthoDB" id="5771769at2759"/>
<dbReference type="eggNOG" id="KOG3575">
    <property type="taxonomic scope" value="Eukaryota"/>
</dbReference>
<keyword evidence="9" id="KW-0472">Membrane</keyword>
<dbReference type="SMART" id="SM00399">
    <property type="entry name" value="ZnF_C4"/>
    <property type="match status" value="1"/>
</dbReference>
<keyword evidence="3" id="KW-0862">Zinc</keyword>
<keyword evidence="2" id="KW-0863">Zinc-finger</keyword>
<evidence type="ECO:0000313" key="13">
    <source>
        <dbReference type="Proteomes" id="UP000015101"/>
    </source>
</evidence>
<dbReference type="GO" id="GO:0003700">
    <property type="term" value="F:DNA-binding transcription factor activity"/>
    <property type="evidence" value="ECO:0007669"/>
    <property type="project" value="InterPro"/>
</dbReference>
<dbReference type="InterPro" id="IPR001628">
    <property type="entry name" value="Znf_hrmn_rcpt"/>
</dbReference>
<dbReference type="GO" id="GO:0043565">
    <property type="term" value="F:sequence-specific DNA binding"/>
    <property type="evidence" value="ECO:0007669"/>
    <property type="project" value="InterPro"/>
</dbReference>
<evidence type="ECO:0000313" key="11">
    <source>
        <dbReference type="EMBL" id="ESO12854.1"/>
    </source>
</evidence>
<evidence type="ECO:0000256" key="2">
    <source>
        <dbReference type="ARBA" id="ARBA00022771"/>
    </source>
</evidence>
<dbReference type="Pfam" id="PF00105">
    <property type="entry name" value="zf-C4"/>
    <property type="match status" value="1"/>
</dbReference>
<evidence type="ECO:0000256" key="7">
    <source>
        <dbReference type="ARBA" id="ARBA00023170"/>
    </source>
</evidence>
<dbReference type="HOGENOM" id="CLU_2148503_0_0_1"/>